<keyword evidence="2" id="KW-0132">Cell division</keyword>
<dbReference type="Pfam" id="PF08478">
    <property type="entry name" value="POTRA_1"/>
    <property type="match status" value="1"/>
</dbReference>
<feature type="non-terminal residue" evidence="7">
    <location>
        <position position="1"/>
    </location>
</feature>
<organism evidence="7">
    <name type="scientific">marine metagenome</name>
    <dbReference type="NCBI Taxonomy" id="408172"/>
    <lineage>
        <taxon>unclassified sequences</taxon>
        <taxon>metagenomes</taxon>
        <taxon>ecological metagenomes</taxon>
    </lineage>
</organism>
<evidence type="ECO:0000259" key="6">
    <source>
        <dbReference type="Pfam" id="PF08478"/>
    </source>
</evidence>
<evidence type="ECO:0000256" key="3">
    <source>
        <dbReference type="ARBA" id="ARBA00022692"/>
    </source>
</evidence>
<evidence type="ECO:0000256" key="5">
    <source>
        <dbReference type="ARBA" id="ARBA00023306"/>
    </source>
</evidence>
<evidence type="ECO:0000256" key="2">
    <source>
        <dbReference type="ARBA" id="ARBA00022618"/>
    </source>
</evidence>
<dbReference type="EMBL" id="UINC01054738">
    <property type="protein sequence ID" value="SVB72801.1"/>
    <property type="molecule type" value="Genomic_DNA"/>
</dbReference>
<keyword evidence="3" id="KW-0812">Transmembrane</keyword>
<reference evidence="7" key="1">
    <citation type="submission" date="2018-05" db="EMBL/GenBank/DDBJ databases">
        <authorList>
            <person name="Lanie J.A."/>
            <person name="Ng W.-L."/>
            <person name="Kazmierczak K.M."/>
            <person name="Andrzejewski T.M."/>
            <person name="Davidsen T.M."/>
            <person name="Wayne K.J."/>
            <person name="Tettelin H."/>
            <person name="Glass J.I."/>
            <person name="Rusch D."/>
            <person name="Podicherti R."/>
            <person name="Tsui H.-C.T."/>
            <person name="Winkler M.E."/>
        </authorList>
    </citation>
    <scope>NUCLEOTIDE SEQUENCE</scope>
</reference>
<protein>
    <recommendedName>
        <fullName evidence="6">POTRA domain-containing protein</fullName>
    </recommendedName>
</protein>
<keyword evidence="4" id="KW-1133">Transmembrane helix</keyword>
<keyword evidence="1" id="KW-1003">Cell membrane</keyword>
<sequence length="100" mass="11956">VFNTYAIFLVIWLSFFWAEQKYTFNKPIIIIKGALVLSDSYYKEYLLNNMDIEHGHLELNNILDELYKHPYIEAARSSYRYPDKIFIEISERVPFAIVNN</sequence>
<evidence type="ECO:0000313" key="7">
    <source>
        <dbReference type="EMBL" id="SVB72801.1"/>
    </source>
</evidence>
<evidence type="ECO:0000256" key="4">
    <source>
        <dbReference type="ARBA" id="ARBA00022989"/>
    </source>
</evidence>
<dbReference type="AlphaFoldDB" id="A0A382GF20"/>
<evidence type="ECO:0000256" key="1">
    <source>
        <dbReference type="ARBA" id="ARBA00022475"/>
    </source>
</evidence>
<gene>
    <name evidence="7" type="ORF">METZ01_LOCUS225655</name>
</gene>
<dbReference type="InterPro" id="IPR013685">
    <property type="entry name" value="POTRA_FtsQ_type"/>
</dbReference>
<accession>A0A382GF20</accession>
<keyword evidence="5" id="KW-0131">Cell cycle</keyword>
<proteinExistence type="predicted"/>
<name>A0A382GF20_9ZZZZ</name>
<feature type="non-terminal residue" evidence="7">
    <location>
        <position position="100"/>
    </location>
</feature>
<keyword evidence="4" id="KW-0472">Membrane</keyword>
<feature type="domain" description="POTRA" evidence="6">
    <location>
        <begin position="29"/>
        <end position="92"/>
    </location>
</feature>